<evidence type="ECO:0000256" key="1">
    <source>
        <dbReference type="SAM" id="MobiDB-lite"/>
    </source>
</evidence>
<keyword evidence="2" id="KW-0472">Membrane</keyword>
<dbReference type="OrthoDB" id="344317at2759"/>
<reference evidence="3 4" key="1">
    <citation type="submission" date="2014-04" db="EMBL/GenBank/DDBJ databases">
        <title>Comparative Genomics of Cryptosporidium Species.</title>
        <authorList>
            <person name="Silva J.C."/>
            <person name="Su Q."/>
            <person name="Chalmers R."/>
            <person name="Chibucos M.C."/>
            <person name="Elwin K."/>
            <person name="Godinez A."/>
            <person name="Guo F."/>
            <person name="Huynh K."/>
            <person name="Orvis J."/>
            <person name="Ott S."/>
            <person name="Sadzewicz L."/>
            <person name="Sengamalay N."/>
            <person name="Shetty A."/>
            <person name="Sun M."/>
            <person name="Tallon L."/>
            <person name="Xiao L."/>
            <person name="Zhang H."/>
            <person name="Fraser C.M."/>
            <person name="Zhu G."/>
            <person name="Kissinger J."/>
            <person name="Widmer G."/>
        </authorList>
    </citation>
    <scope>NUCLEOTIDE SEQUENCE [LARGE SCALE GENOMIC DNA]</scope>
    <source>
        <strain evidence="3 4">UKMEL1</strain>
    </source>
</reference>
<dbReference type="AlphaFoldDB" id="A0A2P4YX71"/>
<evidence type="ECO:0000256" key="2">
    <source>
        <dbReference type="SAM" id="Phobius"/>
    </source>
</evidence>
<comment type="caution">
    <text evidence="3">The sequence shown here is derived from an EMBL/GenBank/DDBJ whole genome shotgun (WGS) entry which is preliminary data.</text>
</comment>
<proteinExistence type="predicted"/>
<keyword evidence="2" id="KW-0812">Transmembrane</keyword>
<feature type="region of interest" description="Disordered" evidence="1">
    <location>
        <begin position="40"/>
        <end position="188"/>
    </location>
</feature>
<feature type="compositionally biased region" description="Low complexity" evidence="1">
    <location>
        <begin position="82"/>
        <end position="154"/>
    </location>
</feature>
<keyword evidence="4" id="KW-1185">Reference proteome</keyword>
<dbReference type="VEuPathDB" id="CryptoDB:CmeUKMEL1_01635"/>
<evidence type="ECO:0000313" key="4">
    <source>
        <dbReference type="Proteomes" id="UP000236928"/>
    </source>
</evidence>
<keyword evidence="2" id="KW-1133">Transmembrane helix</keyword>
<sequence>MNIDVRTLLILVSYTLLFIFIHQTQNNFIYGKELNRNTLKSSENKEHASNSKDEHDKAVFKEQEPQLTTSIYPKLEHENIPSVSKKSSYSDVISSSRNKNSNSSDSDGSSSSDDSSNSSDDSSNSSDDSSNSSDDSSNSSDDSSSSSNDSSSSSNEDESENVDVTSSISILGEEPSTSTGMGKKRKMPFLQKSAIRGKKIKRDESSLTKRSHMRRFIMKKRFALILAEIEARLFGSINLALSDYWLVKNQLISEKKLVQTLIRVFYHGESYLETEIEIQFVQTYFMIANKVKSNFVTGYDGSRRSIFQQMDIFKLNYKKIKCSNIQISFIIIYLIFEFNEYFIFNGFLLYILLCSFNELEDIEFSQSLIMVLKNQHSLGSKISAIGGKDLTKFLNDLKNMFKESSKSEIQSIGRFQNIRFPINFFSFNAEEFGLNFCLVLLELHILNENKLSELQVFLFFGSRFSSSSLVLLANDIYNLAKQNSITSTDIIASILYDNNTFNRIKKRVLELHNLDLKNFKRQFNQCLQAKEGYNELLGIRRNTDIQEKSLRKSTGQERINLNLKYPFLNYI</sequence>
<gene>
    <name evidence="3" type="ORF">CmeUKMEL1_01635</name>
</gene>
<feature type="compositionally biased region" description="Basic and acidic residues" evidence="1">
    <location>
        <begin position="42"/>
        <end position="64"/>
    </location>
</feature>
<accession>A0A2P4YX71</accession>
<name>A0A2P4YX71_9CRYT</name>
<evidence type="ECO:0000313" key="3">
    <source>
        <dbReference type="EMBL" id="POM82286.1"/>
    </source>
</evidence>
<dbReference type="Proteomes" id="UP000236928">
    <property type="component" value="Unassembled WGS sequence"/>
</dbReference>
<organism evidence="3 4">
    <name type="scientific">Cryptosporidium meleagridis</name>
    <dbReference type="NCBI Taxonomy" id="93969"/>
    <lineage>
        <taxon>Eukaryota</taxon>
        <taxon>Sar</taxon>
        <taxon>Alveolata</taxon>
        <taxon>Apicomplexa</taxon>
        <taxon>Conoidasida</taxon>
        <taxon>Coccidia</taxon>
        <taxon>Eucoccidiorida</taxon>
        <taxon>Eimeriorina</taxon>
        <taxon>Cryptosporidiidae</taxon>
        <taxon>Cryptosporidium</taxon>
    </lineage>
</organism>
<protein>
    <submittedName>
        <fullName evidence="3">Uncharacterized protein</fullName>
    </submittedName>
</protein>
<feature type="compositionally biased region" description="Polar residues" evidence="1">
    <location>
        <begin position="162"/>
        <end position="180"/>
    </location>
</feature>
<feature type="transmembrane region" description="Helical" evidence="2">
    <location>
        <begin position="6"/>
        <end position="22"/>
    </location>
</feature>
<dbReference type="EMBL" id="JIBK01000003">
    <property type="protein sequence ID" value="POM82286.1"/>
    <property type="molecule type" value="Genomic_DNA"/>
</dbReference>